<protein>
    <submittedName>
        <fullName evidence="9">Envelope stress response membrane protein PspC</fullName>
    </submittedName>
</protein>
<evidence type="ECO:0000313" key="9">
    <source>
        <dbReference type="EMBL" id="QXO18528.1"/>
    </source>
</evidence>
<evidence type="ECO:0000313" key="10">
    <source>
        <dbReference type="Proteomes" id="UP000694232"/>
    </source>
</evidence>
<feature type="domain" description="Phage shock protein PspC N-terminal" evidence="8">
    <location>
        <begin position="4"/>
        <end position="62"/>
    </location>
</feature>
<dbReference type="InterPro" id="IPR014320">
    <property type="entry name" value="Phageshock_PspC"/>
</dbReference>
<feature type="coiled-coil region" evidence="6">
    <location>
        <begin position="87"/>
        <end position="114"/>
    </location>
</feature>
<evidence type="ECO:0000256" key="3">
    <source>
        <dbReference type="ARBA" id="ARBA00022692"/>
    </source>
</evidence>
<organism evidence="9 10">
    <name type="scientific">Vibrio ostreae</name>
    <dbReference type="NCBI Taxonomy" id="2841925"/>
    <lineage>
        <taxon>Bacteria</taxon>
        <taxon>Pseudomonadati</taxon>
        <taxon>Pseudomonadota</taxon>
        <taxon>Gammaproteobacteria</taxon>
        <taxon>Vibrionales</taxon>
        <taxon>Vibrionaceae</taxon>
        <taxon>Vibrio</taxon>
    </lineage>
</organism>
<dbReference type="Proteomes" id="UP000694232">
    <property type="component" value="Chromosome 1"/>
</dbReference>
<comment type="subcellular location">
    <subcellularLocation>
        <location evidence="1">Cell membrane</location>
        <topology evidence="1">Single-pass membrane protein</topology>
    </subcellularLocation>
</comment>
<accession>A0A975YP84</accession>
<dbReference type="NCBIfam" id="TIGR02978">
    <property type="entry name" value="phageshock_pspC"/>
    <property type="match status" value="1"/>
</dbReference>
<dbReference type="InterPro" id="IPR052027">
    <property type="entry name" value="PspC"/>
</dbReference>
<keyword evidence="10" id="KW-1185">Reference proteome</keyword>
<dbReference type="PANTHER" id="PTHR33885">
    <property type="entry name" value="PHAGE SHOCK PROTEIN C"/>
    <property type="match status" value="1"/>
</dbReference>
<dbReference type="EMBL" id="CP076643">
    <property type="protein sequence ID" value="QXO18528.1"/>
    <property type="molecule type" value="Genomic_DNA"/>
</dbReference>
<dbReference type="Pfam" id="PF04024">
    <property type="entry name" value="PspC"/>
    <property type="match status" value="1"/>
</dbReference>
<gene>
    <name evidence="9" type="primary">pspC</name>
    <name evidence="9" type="ORF">KNV97_09760</name>
</gene>
<dbReference type="KEGG" id="vos:KNV97_09760"/>
<keyword evidence="4 7" id="KW-1133">Transmembrane helix</keyword>
<feature type="transmembrane region" description="Helical" evidence="7">
    <location>
        <begin position="31"/>
        <end position="56"/>
    </location>
</feature>
<keyword evidence="6" id="KW-0175">Coiled coil</keyword>
<keyword evidence="2" id="KW-1003">Cell membrane</keyword>
<evidence type="ECO:0000259" key="8">
    <source>
        <dbReference type="Pfam" id="PF04024"/>
    </source>
</evidence>
<name>A0A975YP84_9VIBR</name>
<evidence type="ECO:0000256" key="6">
    <source>
        <dbReference type="SAM" id="Coils"/>
    </source>
</evidence>
<dbReference type="GO" id="GO:0005886">
    <property type="term" value="C:plasma membrane"/>
    <property type="evidence" value="ECO:0007669"/>
    <property type="project" value="UniProtKB-SubCell"/>
</dbReference>
<dbReference type="PANTHER" id="PTHR33885:SF3">
    <property type="entry name" value="PHAGE SHOCK PROTEIN C"/>
    <property type="match status" value="1"/>
</dbReference>
<sequence>MTGRELYRDPVNGKISGVCAGLADYFGLEVWVVRILVITVSLLGAFALVLIAYIALTLMLEKQPQQYRDTLRSQQSHTLKSSPWEQGKTAQELLQTLQDDLSDAELRVRRLEAYVTSDAFKVNREFRNL</sequence>
<dbReference type="InterPro" id="IPR007168">
    <property type="entry name" value="Phageshock_PspC_N"/>
</dbReference>
<evidence type="ECO:0000256" key="1">
    <source>
        <dbReference type="ARBA" id="ARBA00004162"/>
    </source>
</evidence>
<evidence type="ECO:0000256" key="2">
    <source>
        <dbReference type="ARBA" id="ARBA00022475"/>
    </source>
</evidence>
<dbReference type="AlphaFoldDB" id="A0A975YP84"/>
<keyword evidence="5 7" id="KW-0472">Membrane</keyword>
<keyword evidence="3 7" id="KW-0812">Transmembrane</keyword>
<evidence type="ECO:0000256" key="7">
    <source>
        <dbReference type="SAM" id="Phobius"/>
    </source>
</evidence>
<evidence type="ECO:0000256" key="4">
    <source>
        <dbReference type="ARBA" id="ARBA00022989"/>
    </source>
</evidence>
<dbReference type="RefSeq" id="WP_136484513.1">
    <property type="nucleotide sequence ID" value="NZ_CP076643.1"/>
</dbReference>
<proteinExistence type="predicted"/>
<reference evidence="9" key="1">
    <citation type="submission" date="2021-06" db="EMBL/GenBank/DDBJ databases">
        <title>Vibrio nov. sp., novel gut bacterium isolated from Yellow Sea oyster.</title>
        <authorList>
            <person name="Muhammad N."/>
            <person name="Nguyen T.H."/>
            <person name="Lee Y.-J."/>
            <person name="Ko J."/>
            <person name="Kim S.-G."/>
        </authorList>
    </citation>
    <scope>NUCLEOTIDE SEQUENCE</scope>
    <source>
        <strain evidence="9">OG9-811</strain>
    </source>
</reference>
<evidence type="ECO:0000256" key="5">
    <source>
        <dbReference type="ARBA" id="ARBA00023136"/>
    </source>
</evidence>